<dbReference type="Proteomes" id="UP000433876">
    <property type="component" value="Unassembled WGS sequence"/>
</dbReference>
<gene>
    <name evidence="1" type="ORF">SMACR_05086</name>
</gene>
<evidence type="ECO:0000313" key="1">
    <source>
        <dbReference type="EMBL" id="KAA8633513.1"/>
    </source>
</evidence>
<dbReference type="EMBL" id="NMPR01000036">
    <property type="protein sequence ID" value="KAA8633513.1"/>
    <property type="molecule type" value="Genomic_DNA"/>
</dbReference>
<comment type="caution">
    <text evidence="1">The sequence shown here is derived from an EMBL/GenBank/DDBJ whole genome shotgun (WGS) entry which is preliminary data.</text>
</comment>
<proteinExistence type="predicted"/>
<protein>
    <submittedName>
        <fullName evidence="1">Uncharacterized protein</fullName>
    </submittedName>
</protein>
<name>A0A8S8ZTY1_SORMA</name>
<organism evidence="1 2">
    <name type="scientific">Sordaria macrospora</name>
    <dbReference type="NCBI Taxonomy" id="5147"/>
    <lineage>
        <taxon>Eukaryota</taxon>
        <taxon>Fungi</taxon>
        <taxon>Dikarya</taxon>
        <taxon>Ascomycota</taxon>
        <taxon>Pezizomycotina</taxon>
        <taxon>Sordariomycetes</taxon>
        <taxon>Sordariomycetidae</taxon>
        <taxon>Sordariales</taxon>
        <taxon>Sordariaceae</taxon>
        <taxon>Sordaria</taxon>
    </lineage>
</organism>
<accession>A0A8S8ZTY1</accession>
<reference evidence="1 2" key="1">
    <citation type="submission" date="2017-07" db="EMBL/GenBank/DDBJ databases">
        <title>Genome sequence of the Sordaria macrospora wild type strain R19027.</title>
        <authorList>
            <person name="Nowrousian M."/>
            <person name="Teichert I."/>
            <person name="Kueck U."/>
        </authorList>
    </citation>
    <scope>NUCLEOTIDE SEQUENCE [LARGE SCALE GENOMIC DNA]</scope>
    <source>
        <strain evidence="1 2">R19027</strain>
        <tissue evidence="1">Mycelium</tissue>
    </source>
</reference>
<dbReference type="AlphaFoldDB" id="A0A8S8ZTY1"/>
<dbReference type="VEuPathDB" id="FungiDB:SMAC_05086"/>
<sequence>MCQGYIETHPCSHDQYRITWCEFEKARIRVIVWYMMRLHARTLPSMSGPVHVHNMYYSLLDADANPLIGYVARYNFARSPELVCRILTPFNIRTETSQVVCDACARMHRVRGLRASGRGHLVENDEEVRRLDEEVFWEGDTSVQGGRPVWPLEPEFPTWRDVVEGRTLFAFRGLHFPGRGN</sequence>
<evidence type="ECO:0000313" key="2">
    <source>
        <dbReference type="Proteomes" id="UP000433876"/>
    </source>
</evidence>